<dbReference type="InterPro" id="IPR052669">
    <property type="entry name" value="SL1/TIF-IB_Component"/>
</dbReference>
<reference evidence="2" key="1">
    <citation type="submission" date="2024-06" db="EMBL/GenBank/DDBJ databases">
        <authorList>
            <person name="Liu X."/>
            <person name="Lenzi L."/>
            <person name="Haldenby T S."/>
            <person name="Uol C."/>
        </authorList>
    </citation>
    <scope>NUCLEOTIDE SEQUENCE</scope>
</reference>
<sequence length="512" mass="58609">MSEVTVSAARIRGKRKLYLLRTQRIVRFLLNCKKNGLSQEMLGGRSYSELSMPEDFSCFKRSERFRIMCAMWHLLSKHKFSEAARLLVHSLYAAQLPASWVWRVAFHIFRCTDSPEAFRKFNKALDQVRVADENNRILEKILFHMTHLDWETASKCRADKVTPRDKYSNMGVVLSREPEIAHVQRLSRLYEGLSLYAMWLGQLNRLDDRGISEEIHTHADDLAEKALFRLQEVEALISAGHLCDIFVRPLIEILEYFGEPERARAVLVNYHHSLPENPNTIRYLCEWYKRRLHSCDRKSELGASCLSNLSSEALSDPNVSQEDNSGNQPKPNVTPTVPKIQRRLLKYRIKFSKHVLPEPAPVMTVRPGSVIEEKRLLRSSFPHLSTIVACLKHGNFGDALYISFALLDHPSWAIYTEPWRLLKKSIESMGQKSPEVVHAISIRRRSWSKVHFQLPDLPTAAAKVQKLFKTVAPSVISETSGADDLLGSALRIEPLHLSRAEFSDLSDLDTSA</sequence>
<dbReference type="PANTHER" id="PTHR32122:SF1">
    <property type="entry name" value="TATA BOX-BINDING PROTEIN-ASSOCIATED FACTOR RNA POLYMERASE I SUBUNIT A"/>
    <property type="match status" value="1"/>
</dbReference>
<feature type="region of interest" description="Disordered" evidence="1">
    <location>
        <begin position="315"/>
        <end position="335"/>
    </location>
</feature>
<protein>
    <submittedName>
        <fullName evidence="2">Uncharacterized protein</fullName>
    </submittedName>
</protein>
<gene>
    <name evidence="2" type="ORF">CDAUBV1_LOCUS10814</name>
</gene>
<dbReference type="PANTHER" id="PTHR32122">
    <property type="entry name" value="TATA BOX-BINDING PROTEIN ASSOCIATED FACTOR RNA POLYMERASE I SUBUNIT A"/>
    <property type="match status" value="1"/>
</dbReference>
<dbReference type="Pfam" id="PF14929">
    <property type="entry name" value="TAF1_subA"/>
    <property type="match status" value="1"/>
</dbReference>
<comment type="caution">
    <text evidence="2">The sequence shown here is derived from an EMBL/GenBank/DDBJ whole genome shotgun (WGS) entry which is preliminary data.</text>
</comment>
<dbReference type="Proteomes" id="UP001497525">
    <property type="component" value="Unassembled WGS sequence"/>
</dbReference>
<dbReference type="GO" id="GO:0006360">
    <property type="term" value="P:transcription by RNA polymerase I"/>
    <property type="evidence" value="ECO:0007669"/>
    <property type="project" value="InterPro"/>
</dbReference>
<organism evidence="2 3">
    <name type="scientific">Calicophoron daubneyi</name>
    <name type="common">Rumen fluke</name>
    <name type="synonym">Paramphistomum daubneyi</name>
    <dbReference type="NCBI Taxonomy" id="300641"/>
    <lineage>
        <taxon>Eukaryota</taxon>
        <taxon>Metazoa</taxon>
        <taxon>Spiralia</taxon>
        <taxon>Lophotrochozoa</taxon>
        <taxon>Platyhelminthes</taxon>
        <taxon>Trematoda</taxon>
        <taxon>Digenea</taxon>
        <taxon>Plagiorchiida</taxon>
        <taxon>Pronocephalata</taxon>
        <taxon>Paramphistomoidea</taxon>
        <taxon>Paramphistomidae</taxon>
        <taxon>Calicophoron</taxon>
    </lineage>
</organism>
<accession>A0AAV2TNY1</accession>
<proteinExistence type="predicted"/>
<evidence type="ECO:0000256" key="1">
    <source>
        <dbReference type="SAM" id="MobiDB-lite"/>
    </source>
</evidence>
<evidence type="ECO:0000313" key="2">
    <source>
        <dbReference type="EMBL" id="CAL5136693.1"/>
    </source>
</evidence>
<dbReference type="InterPro" id="IPR039495">
    <property type="entry name" value="TAF1A"/>
</dbReference>
<evidence type="ECO:0000313" key="3">
    <source>
        <dbReference type="Proteomes" id="UP001497525"/>
    </source>
</evidence>
<dbReference type="EMBL" id="CAXLJL010000345">
    <property type="protein sequence ID" value="CAL5136693.1"/>
    <property type="molecule type" value="Genomic_DNA"/>
</dbReference>
<name>A0AAV2TNY1_CALDB</name>
<dbReference type="AlphaFoldDB" id="A0AAV2TNY1"/>
<dbReference type="GO" id="GO:0000120">
    <property type="term" value="C:RNA polymerase I transcription regulator complex"/>
    <property type="evidence" value="ECO:0007669"/>
    <property type="project" value="InterPro"/>
</dbReference>